<accession>A0ABT5UDS9</accession>
<organism evidence="2 3">
    <name type="scientific">Spartinivicinus poritis</name>
    <dbReference type="NCBI Taxonomy" id="2994640"/>
    <lineage>
        <taxon>Bacteria</taxon>
        <taxon>Pseudomonadati</taxon>
        <taxon>Pseudomonadota</taxon>
        <taxon>Gammaproteobacteria</taxon>
        <taxon>Oceanospirillales</taxon>
        <taxon>Zooshikellaceae</taxon>
        <taxon>Spartinivicinus</taxon>
    </lineage>
</organism>
<dbReference type="InterPro" id="IPR011991">
    <property type="entry name" value="ArsR-like_HTH"/>
</dbReference>
<dbReference type="CDD" id="cd02440">
    <property type="entry name" value="AdoMet_MTases"/>
    <property type="match status" value="1"/>
</dbReference>
<dbReference type="SMART" id="SM00418">
    <property type="entry name" value="HTH_ARSR"/>
    <property type="match status" value="1"/>
</dbReference>
<dbReference type="RefSeq" id="WP_274689965.1">
    <property type="nucleotide sequence ID" value="NZ_JAPMOU010000022.1"/>
</dbReference>
<dbReference type="PROSITE" id="PS50987">
    <property type="entry name" value="HTH_ARSR_2"/>
    <property type="match status" value="1"/>
</dbReference>
<evidence type="ECO:0000259" key="1">
    <source>
        <dbReference type="PROSITE" id="PS50987"/>
    </source>
</evidence>
<dbReference type="Pfam" id="PF13489">
    <property type="entry name" value="Methyltransf_23"/>
    <property type="match status" value="1"/>
</dbReference>
<proteinExistence type="predicted"/>
<evidence type="ECO:0000313" key="3">
    <source>
        <dbReference type="Proteomes" id="UP001528823"/>
    </source>
</evidence>
<dbReference type="InterPro" id="IPR036390">
    <property type="entry name" value="WH_DNA-bd_sf"/>
</dbReference>
<feature type="domain" description="HTH arsR-type" evidence="1">
    <location>
        <begin position="17"/>
        <end position="111"/>
    </location>
</feature>
<dbReference type="CDD" id="cd00090">
    <property type="entry name" value="HTH_ARSR"/>
    <property type="match status" value="1"/>
</dbReference>
<dbReference type="Gene3D" id="3.40.50.150">
    <property type="entry name" value="Vaccinia Virus protein VP39"/>
    <property type="match status" value="1"/>
</dbReference>
<dbReference type="Proteomes" id="UP001528823">
    <property type="component" value="Unassembled WGS sequence"/>
</dbReference>
<dbReference type="SUPFAM" id="SSF46785">
    <property type="entry name" value="Winged helix' DNA-binding domain"/>
    <property type="match status" value="1"/>
</dbReference>
<evidence type="ECO:0000313" key="2">
    <source>
        <dbReference type="EMBL" id="MDE1463633.1"/>
    </source>
</evidence>
<name>A0ABT5UDS9_9GAMM</name>
<keyword evidence="3" id="KW-1185">Reference proteome</keyword>
<dbReference type="SUPFAM" id="SSF53335">
    <property type="entry name" value="S-adenosyl-L-methionine-dependent methyltransferases"/>
    <property type="match status" value="1"/>
</dbReference>
<sequence>MTTHSLSQDSIAPPTSQAPVSSETLASFCKASADPLRLDILRVLKADSFGVLELCAILDIKQSALSHHLKLMAKAGLVTTRREGNTIFYRREWPKPDQATAQLLTTLYKTVDLLPISTATHDRLQQVKQQRAETARAFFAKFADKFRQQQELIAEYDIYAASIKEVLTTLAIPENSTAVEIGPGEGQFLKVLSPLYEQVIAVDISQEMLEKAKLFAADQQLNNIQFIHQEAVDALATPLTANCIVMNMVLHHVPSPAELFIKASEVLIPGGSLLISDLCAHDQSWVQQACGDMWLGFAEDEVNGWVQQTDLEPQESLYLGLRNGFQLQVRHFIKPASNITN</sequence>
<reference evidence="2 3" key="1">
    <citation type="submission" date="2022-11" db="EMBL/GenBank/DDBJ databases">
        <title>Spartinivicinus poritis sp. nov., isolated from scleractinian coral Porites lutea.</title>
        <authorList>
            <person name="Zhang G."/>
            <person name="Cai L."/>
            <person name="Wei Q."/>
        </authorList>
    </citation>
    <scope>NUCLEOTIDE SEQUENCE [LARGE SCALE GENOMIC DNA]</scope>
    <source>
        <strain evidence="2 3">A2-2</strain>
    </source>
</reference>
<dbReference type="InterPro" id="IPR001845">
    <property type="entry name" value="HTH_ArsR_DNA-bd_dom"/>
</dbReference>
<dbReference type="InterPro" id="IPR029063">
    <property type="entry name" value="SAM-dependent_MTases_sf"/>
</dbReference>
<dbReference type="Gene3D" id="1.10.10.10">
    <property type="entry name" value="Winged helix-like DNA-binding domain superfamily/Winged helix DNA-binding domain"/>
    <property type="match status" value="1"/>
</dbReference>
<dbReference type="InterPro" id="IPR036388">
    <property type="entry name" value="WH-like_DNA-bd_sf"/>
</dbReference>
<gene>
    <name evidence="2" type="ORF">ORQ98_16895</name>
</gene>
<dbReference type="PANTHER" id="PTHR43861">
    <property type="entry name" value="TRANS-ACONITATE 2-METHYLTRANSFERASE-RELATED"/>
    <property type="match status" value="1"/>
</dbReference>
<dbReference type="PRINTS" id="PR00778">
    <property type="entry name" value="HTHARSR"/>
</dbReference>
<comment type="caution">
    <text evidence="2">The sequence shown here is derived from an EMBL/GenBank/DDBJ whole genome shotgun (WGS) entry which is preliminary data.</text>
</comment>
<dbReference type="NCBIfam" id="NF033788">
    <property type="entry name" value="HTH_metalloreg"/>
    <property type="match status" value="1"/>
</dbReference>
<dbReference type="Pfam" id="PF12840">
    <property type="entry name" value="HTH_20"/>
    <property type="match status" value="1"/>
</dbReference>
<dbReference type="EMBL" id="JAPMOU010000022">
    <property type="protein sequence ID" value="MDE1463633.1"/>
    <property type="molecule type" value="Genomic_DNA"/>
</dbReference>
<protein>
    <submittedName>
        <fullName evidence="2">Metalloregulator ArsR/SmtB family transcription factor</fullName>
    </submittedName>
</protein>